<dbReference type="Proteomes" id="UP000030758">
    <property type="component" value="Unassembled WGS sequence"/>
</dbReference>
<gene>
    <name evidence="1" type="ORF">M514_00450</name>
</gene>
<proteinExistence type="predicted"/>
<dbReference type="EMBL" id="KL367479">
    <property type="protein sequence ID" value="KFD72037.1"/>
    <property type="molecule type" value="Genomic_DNA"/>
</dbReference>
<evidence type="ECO:0000313" key="1">
    <source>
        <dbReference type="EMBL" id="KFD72037.1"/>
    </source>
</evidence>
<dbReference type="AlphaFoldDB" id="A0A085NRE1"/>
<accession>A0A085NRE1</accession>
<name>A0A085NRE1_9BILA</name>
<sequence length="90" mass="10050">MASLPRVRRPFTTSGRGFGMFRQRTINSFGSLPTNSTHRFNSSHLTTGKVQSSGNPLGNVLWPQLNPFGSYIDERTLNFLGFTLSSEKEL</sequence>
<organism evidence="1">
    <name type="scientific">Trichuris suis</name>
    <name type="common">pig whipworm</name>
    <dbReference type="NCBI Taxonomy" id="68888"/>
    <lineage>
        <taxon>Eukaryota</taxon>
        <taxon>Metazoa</taxon>
        <taxon>Ecdysozoa</taxon>
        <taxon>Nematoda</taxon>
        <taxon>Enoplea</taxon>
        <taxon>Dorylaimia</taxon>
        <taxon>Trichinellida</taxon>
        <taxon>Trichuridae</taxon>
        <taxon>Trichuris</taxon>
    </lineage>
</organism>
<reference evidence="1" key="1">
    <citation type="journal article" date="2014" name="Nat. Genet.">
        <title>Genome and transcriptome of the porcine whipworm Trichuris suis.</title>
        <authorList>
            <person name="Jex A.R."/>
            <person name="Nejsum P."/>
            <person name="Schwarz E.M."/>
            <person name="Hu L."/>
            <person name="Young N.D."/>
            <person name="Hall R.S."/>
            <person name="Korhonen P.K."/>
            <person name="Liao S."/>
            <person name="Thamsborg S."/>
            <person name="Xia J."/>
            <person name="Xu P."/>
            <person name="Wang S."/>
            <person name="Scheerlinck J.P."/>
            <person name="Hofmann A."/>
            <person name="Sternberg P.W."/>
            <person name="Wang J."/>
            <person name="Gasser R.B."/>
        </authorList>
    </citation>
    <scope>NUCLEOTIDE SEQUENCE [LARGE SCALE GENOMIC DNA]</scope>
    <source>
        <strain evidence="1">DCEP-RM93F</strain>
    </source>
</reference>
<protein>
    <submittedName>
        <fullName evidence="1">Uncharacterized protein</fullName>
    </submittedName>
</protein>